<dbReference type="Pfam" id="PF25927">
    <property type="entry name" value="DUF7972"/>
    <property type="match status" value="1"/>
</dbReference>
<keyword evidence="2" id="KW-0472">Membrane</keyword>
<evidence type="ECO:0000313" key="3">
    <source>
        <dbReference type="EMBL" id="CQR49434.1"/>
    </source>
</evidence>
<proteinExistence type="predicted"/>
<dbReference type="Proteomes" id="UP000198902">
    <property type="component" value="Unassembled WGS sequence"/>
</dbReference>
<keyword evidence="2" id="KW-1133">Transmembrane helix</keyword>
<keyword evidence="4" id="KW-1185">Reference proteome</keyword>
<sequence>MRNESGGSSGEPSDTMRERGRASRLKLYLYLRADRRLVATIPLALLFVSIVVFGVLDPNPLAESVSSKDPVETLGQGLLTAIVTGVTLVVTINQLVLSRELGPLGDQRDRMEGALAFRDDVAELLDAPVAPPEPSAFLRALASGIGNRARAVSDAVDASTDGNSAEEADVSNDDTQTRVSEFAGEVAQNADGVADRLDGRQFGTFEVLSAALDLNYSWKIYQARRLMESGGDELSDETQRALADLVDSLERFGPAREHIKTLYFRWELVDLSRAMFYTAIPALVASLCAVLFLDNPGSVPGVTLGVANLLWVVALITVVSLTPFAVLGSYVLRIATVAKRTLSIGPFVLRSETREDDLDWE</sequence>
<dbReference type="RefSeq" id="WP_089777360.1">
    <property type="nucleotide sequence ID" value="NZ_CABLRR010000002.1"/>
</dbReference>
<reference evidence="4" key="1">
    <citation type="submission" date="2015-03" db="EMBL/GenBank/DDBJ databases">
        <authorList>
            <person name="Urmite Genomes"/>
        </authorList>
    </citation>
    <scope>NUCLEOTIDE SEQUENCE [LARGE SCALE GENOMIC DNA]</scope>
    <source>
        <strain evidence="4">Arc-Hr</strain>
    </source>
</reference>
<dbReference type="OrthoDB" id="202254at2157"/>
<feature type="transmembrane region" description="Helical" evidence="2">
    <location>
        <begin position="76"/>
        <end position="97"/>
    </location>
</feature>
<organism evidence="3 4">
    <name type="scientific">Haloferax massiliensis</name>
    <dbReference type="NCBI Taxonomy" id="1476858"/>
    <lineage>
        <taxon>Archaea</taxon>
        <taxon>Methanobacteriati</taxon>
        <taxon>Methanobacteriota</taxon>
        <taxon>Stenosarchaea group</taxon>
        <taxon>Halobacteria</taxon>
        <taxon>Halobacteriales</taxon>
        <taxon>Haloferacaceae</taxon>
        <taxon>Haloferax</taxon>
    </lineage>
</organism>
<evidence type="ECO:0000313" key="4">
    <source>
        <dbReference type="Proteomes" id="UP000198902"/>
    </source>
</evidence>
<keyword evidence="2" id="KW-0812">Transmembrane</keyword>
<dbReference type="InterPro" id="IPR058278">
    <property type="entry name" value="DUF7972"/>
</dbReference>
<feature type="transmembrane region" description="Helical" evidence="2">
    <location>
        <begin position="309"/>
        <end position="332"/>
    </location>
</feature>
<dbReference type="EMBL" id="CSTE01000002">
    <property type="protein sequence ID" value="CQR49434.1"/>
    <property type="molecule type" value="Genomic_DNA"/>
</dbReference>
<feature type="transmembrane region" description="Helical" evidence="2">
    <location>
        <begin position="37"/>
        <end position="56"/>
    </location>
</feature>
<dbReference type="AlphaFoldDB" id="A0A0D6JNK3"/>
<feature type="transmembrane region" description="Helical" evidence="2">
    <location>
        <begin position="274"/>
        <end position="293"/>
    </location>
</feature>
<feature type="region of interest" description="Disordered" evidence="1">
    <location>
        <begin position="156"/>
        <end position="176"/>
    </location>
</feature>
<evidence type="ECO:0000256" key="1">
    <source>
        <dbReference type="SAM" id="MobiDB-lite"/>
    </source>
</evidence>
<protein>
    <submittedName>
        <fullName evidence="3">Uncharacterized protein</fullName>
    </submittedName>
</protein>
<accession>A0A0D6JNK3</accession>
<name>A0A0D6JNK3_9EURY</name>
<gene>
    <name evidence="3" type="ORF">BN996_00895</name>
</gene>
<evidence type="ECO:0000256" key="2">
    <source>
        <dbReference type="SAM" id="Phobius"/>
    </source>
</evidence>